<dbReference type="Gene3D" id="3.40.50.300">
    <property type="entry name" value="P-loop containing nucleotide triphosphate hydrolases"/>
    <property type="match status" value="2"/>
</dbReference>
<feature type="coiled-coil region" evidence="12">
    <location>
        <begin position="907"/>
        <end position="934"/>
    </location>
</feature>
<reference evidence="14" key="1">
    <citation type="submission" date="2022-04" db="EMBL/GenBank/DDBJ databases">
        <title>Halobacillus sp. isolated from saltern.</title>
        <authorList>
            <person name="Won M."/>
            <person name="Lee C.-M."/>
            <person name="Woen H.-Y."/>
            <person name="Kwon S.-W."/>
        </authorList>
    </citation>
    <scope>NUCLEOTIDE SEQUENCE</scope>
    <source>
        <strain evidence="14">SSHM10-5</strain>
        <plasmid evidence="14">unnamed1</plasmid>
    </source>
</reference>
<comment type="catalytic activity">
    <reaction evidence="1 11">
        <text>Endonucleolytic cleavage of DNA to give random double-stranded fragments with terminal 5'-phosphates, ATP is simultaneously hydrolyzed.</text>
        <dbReference type="EC" id="3.1.21.3"/>
    </reaction>
</comment>
<evidence type="ECO:0000256" key="4">
    <source>
        <dbReference type="ARBA" id="ARBA00022722"/>
    </source>
</evidence>
<dbReference type="NCBIfam" id="TIGR00348">
    <property type="entry name" value="hsdR"/>
    <property type="match status" value="1"/>
</dbReference>
<keyword evidence="4" id="KW-0540">Nuclease</keyword>
<dbReference type="InterPro" id="IPR014001">
    <property type="entry name" value="Helicase_ATP-bd"/>
</dbReference>
<dbReference type="SUPFAM" id="SSF52540">
    <property type="entry name" value="P-loop containing nucleoside triphosphate hydrolases"/>
    <property type="match status" value="2"/>
</dbReference>
<dbReference type="Proteomes" id="UP000830326">
    <property type="component" value="Plasmid unnamed1"/>
</dbReference>
<keyword evidence="12" id="KW-0175">Coiled coil</keyword>
<evidence type="ECO:0000313" key="15">
    <source>
        <dbReference type="Proteomes" id="UP000830326"/>
    </source>
</evidence>
<comment type="function">
    <text evidence="11">Subunit R is required for both nuclease and ATPase activities, but not for modification.</text>
</comment>
<dbReference type="Pfam" id="PF12008">
    <property type="entry name" value="EcoR124_C"/>
    <property type="match status" value="1"/>
</dbReference>
<keyword evidence="9 11" id="KW-0067">ATP-binding</keyword>
<evidence type="ECO:0000256" key="10">
    <source>
        <dbReference type="ARBA" id="ARBA00023125"/>
    </source>
</evidence>
<dbReference type="PANTHER" id="PTHR30195">
    <property type="entry name" value="TYPE I SITE-SPECIFIC DEOXYRIBONUCLEASE PROTEIN SUBUNIT M AND R"/>
    <property type="match status" value="1"/>
</dbReference>
<dbReference type="EC" id="3.1.21.3" evidence="11"/>
<dbReference type="InterPro" id="IPR004473">
    <property type="entry name" value="Restrct_endonuc_typeI_HsdR"/>
</dbReference>
<evidence type="ECO:0000256" key="3">
    <source>
        <dbReference type="ARBA" id="ARBA00011296"/>
    </source>
</evidence>
<dbReference type="InterPro" id="IPR022625">
    <property type="entry name" value="TypeI_RM_Rsu_C"/>
</dbReference>
<dbReference type="Gene3D" id="3.90.1570.50">
    <property type="match status" value="1"/>
</dbReference>
<dbReference type="GO" id="GO:0009035">
    <property type="term" value="F:type I site-specific deoxyribonuclease activity"/>
    <property type="evidence" value="ECO:0007669"/>
    <property type="project" value="UniProtKB-EC"/>
</dbReference>
<proteinExistence type="inferred from homology"/>
<evidence type="ECO:0000256" key="1">
    <source>
        <dbReference type="ARBA" id="ARBA00000851"/>
    </source>
</evidence>
<evidence type="ECO:0000313" key="14">
    <source>
        <dbReference type="EMBL" id="UOR14174.1"/>
    </source>
</evidence>
<keyword evidence="8 11" id="KW-0378">Hydrolase</keyword>
<keyword evidence="15" id="KW-1185">Reference proteome</keyword>
<dbReference type="Gene3D" id="1.20.58.910">
    <property type="match status" value="1"/>
</dbReference>
<dbReference type="InterPro" id="IPR051268">
    <property type="entry name" value="Type-I_R_enzyme_R_subunit"/>
</dbReference>
<comment type="similarity">
    <text evidence="2 11">Belongs to the HsdR family.</text>
</comment>
<keyword evidence="5 11" id="KW-0547">Nucleotide-binding</keyword>
<dbReference type="EMBL" id="CP095076">
    <property type="protein sequence ID" value="UOR14174.1"/>
    <property type="molecule type" value="Genomic_DNA"/>
</dbReference>
<keyword evidence="6 11" id="KW-0680">Restriction system</keyword>
<dbReference type="CDD" id="cd18800">
    <property type="entry name" value="SF2_C_EcoR124I-like"/>
    <property type="match status" value="1"/>
</dbReference>
<dbReference type="SMART" id="SM00487">
    <property type="entry name" value="DEXDc"/>
    <property type="match status" value="1"/>
</dbReference>
<evidence type="ECO:0000259" key="13">
    <source>
        <dbReference type="PROSITE" id="PS51192"/>
    </source>
</evidence>
<dbReference type="InterPro" id="IPR055180">
    <property type="entry name" value="HsdR_RecA-like_helicase_dom_2"/>
</dbReference>
<keyword evidence="10 11" id="KW-0238">DNA-binding</keyword>
<evidence type="ECO:0000256" key="9">
    <source>
        <dbReference type="ARBA" id="ARBA00022840"/>
    </source>
</evidence>
<dbReference type="CDD" id="cd22332">
    <property type="entry name" value="HsdR_N"/>
    <property type="match status" value="1"/>
</dbReference>
<dbReference type="InterPro" id="IPR007409">
    <property type="entry name" value="Restrct_endonuc_type1_HsdR_N"/>
</dbReference>
<evidence type="ECO:0000256" key="12">
    <source>
        <dbReference type="SAM" id="Coils"/>
    </source>
</evidence>
<dbReference type="PROSITE" id="PS51192">
    <property type="entry name" value="HELICASE_ATP_BIND_1"/>
    <property type="match status" value="1"/>
</dbReference>
<feature type="domain" description="Helicase ATP-binding" evidence="13">
    <location>
        <begin position="281"/>
        <end position="469"/>
    </location>
</feature>
<evidence type="ECO:0000256" key="2">
    <source>
        <dbReference type="ARBA" id="ARBA00008598"/>
    </source>
</evidence>
<keyword evidence="14" id="KW-0614">Plasmid</keyword>
<dbReference type="InterPro" id="IPR027417">
    <property type="entry name" value="P-loop_NTPase"/>
</dbReference>
<evidence type="ECO:0000256" key="8">
    <source>
        <dbReference type="ARBA" id="ARBA00022801"/>
    </source>
</evidence>
<dbReference type="RefSeq" id="WP_245036317.1">
    <property type="nucleotide sequence ID" value="NZ_CP095076.1"/>
</dbReference>
<keyword evidence="7" id="KW-0255">Endonuclease</keyword>
<organism evidence="14 15">
    <name type="scientific">Halobacillus amylolyticus</name>
    <dbReference type="NCBI Taxonomy" id="2932259"/>
    <lineage>
        <taxon>Bacteria</taxon>
        <taxon>Bacillati</taxon>
        <taxon>Bacillota</taxon>
        <taxon>Bacilli</taxon>
        <taxon>Bacillales</taxon>
        <taxon>Bacillaceae</taxon>
        <taxon>Halobacillus</taxon>
    </lineage>
</organism>
<dbReference type="Pfam" id="PF22679">
    <property type="entry name" value="T1R_D3-like"/>
    <property type="match status" value="1"/>
</dbReference>
<dbReference type="Pfam" id="PF04313">
    <property type="entry name" value="HSDR_N"/>
    <property type="match status" value="1"/>
</dbReference>
<dbReference type="Pfam" id="PF18766">
    <property type="entry name" value="SWI2_SNF2"/>
    <property type="match status" value="1"/>
</dbReference>
<protein>
    <recommendedName>
        <fullName evidence="11">Type I restriction enzyme endonuclease subunit</fullName>
        <shortName evidence="11">R protein</shortName>
        <ecNumber evidence="11">3.1.21.3</ecNumber>
    </recommendedName>
    <alternativeName>
        <fullName evidence="11">Type-1 restriction enzyme R protein</fullName>
    </alternativeName>
</protein>
<name>A0ABY4HHE7_9BACI</name>
<geneLocation type="plasmid" evidence="14 15">
    <name>unnamed1</name>
</geneLocation>
<evidence type="ECO:0000256" key="11">
    <source>
        <dbReference type="RuleBase" id="RU364115"/>
    </source>
</evidence>
<sequence>MTKLSHNDEAEVERRLIEVLGEGYNQWNYRPDLKSEDDLWKNLRKIVTQNNLSEIGEHPITDKEFDTIKTELLLKTKTPFDAARWLKGENGIARITIERENASLGPMSLVLYSNHDIGGGISTYEVVHQIAKQKTNVDDRDRRFDVTLLINGLPIVQIELKQASAKDGVFQAFNQVKKYAEEGMFRGNIFSTLQLFVVSNEQTTRYFANAMPKDMHKKFLFSWRTTENRKVENLYEFVKQVLNIPDAHRLIAYYTIVSEDQDNKTLMVLHPYQVHAIEALFKSAVKHESGFVWHATGSGKTLTSFVSTKLLARKPGVDRTIMLIDRKDLDSQTTTEFTKFASEFNTGISSGYANSNSLIVGTGSAKELSSTLLSDANSNTIIITTRQKLESALRHAQKVEEKKGTQRFKKLLGQHIVFIVDECHRALSAEGMESMKEFFPNSTWFGFTGTPIFNVNKKQAKGQLARTTRDQYGEALHAYTIKNALEDGAVLGFQVEHEDTIEPTSLNNYIFDQLRQNAKYDSTNDEINDLIDQMDGIEKETYIEPSSFERDEHIQKVIHKIFRPDNAYSKFDFQNGRPQKSSILTTSSIDMAKRYYHAIKEMTKNPEWLNKEFAEHPIRKGRTIEDSDFPRIAITYSLQENEENATQNQDEMKEIIKDYNDYYDTAWSIEDMERYNGDINNRLARKKAEFKEFGKQIDLVIVVDRLLTGFDAPTVQTLFVDRNLSYANLIQAFSRTNRTYPEKTKGLIVTFRKPYTMEQNVQEATKLYSREQEESTLIYPTYDESKKRFKKAHKTLKSVVPNPNDINEHSPLDTRIEFVKTFQELNNSYEALVTYNEYNDEVEQSKALQNQVLTIEEYIGVYNTIKGSLVDEQDTDEPEPDFSDIEFYGENAIKIYDIDSTYIDKLLETYSANNKNIRDDIEKALQKLEKSEIVKNVYRAILNAIDAEEVDTDEDIFIVKRGFFTEARNKAIEEFANTWFVEENDLHLSAIQYLIGIDPIPNIGSIINSKQFDKYKAVNPDAKPLKYGPEMKRQWRKTLDEVIIPLDDELR</sequence>
<dbReference type="PANTHER" id="PTHR30195:SF16">
    <property type="entry name" value="TYPE I RESTRICTION ENZYME ENDONUCLEASE SUBUNIT"/>
    <property type="match status" value="1"/>
</dbReference>
<evidence type="ECO:0000256" key="5">
    <source>
        <dbReference type="ARBA" id="ARBA00022741"/>
    </source>
</evidence>
<evidence type="ECO:0000256" key="6">
    <source>
        <dbReference type="ARBA" id="ARBA00022747"/>
    </source>
</evidence>
<evidence type="ECO:0000256" key="7">
    <source>
        <dbReference type="ARBA" id="ARBA00022759"/>
    </source>
</evidence>
<gene>
    <name evidence="14" type="ORF">MUO15_21040</name>
</gene>
<accession>A0ABY4HHE7</accession>
<comment type="subunit">
    <text evidence="3 11">The type I restriction/modification system is composed of three polypeptides R, M and S.</text>
</comment>
<dbReference type="InterPro" id="IPR040980">
    <property type="entry name" value="SWI2_SNF2"/>
</dbReference>